<dbReference type="GeneID" id="63684493"/>
<feature type="domain" description="F-box" evidence="1">
    <location>
        <begin position="20"/>
        <end position="69"/>
    </location>
</feature>
<proteinExistence type="predicted"/>
<organism evidence="2 3">
    <name type="scientific">Dacryopinax primogenitus (strain DJM 731)</name>
    <name type="common">Brown rot fungus</name>
    <dbReference type="NCBI Taxonomy" id="1858805"/>
    <lineage>
        <taxon>Eukaryota</taxon>
        <taxon>Fungi</taxon>
        <taxon>Dikarya</taxon>
        <taxon>Basidiomycota</taxon>
        <taxon>Agaricomycotina</taxon>
        <taxon>Dacrymycetes</taxon>
        <taxon>Dacrymycetales</taxon>
        <taxon>Dacrymycetaceae</taxon>
        <taxon>Dacryopinax</taxon>
    </lineage>
</organism>
<dbReference type="InterPro" id="IPR036047">
    <property type="entry name" value="F-box-like_dom_sf"/>
</dbReference>
<gene>
    <name evidence="2" type="ORF">DACRYDRAFT_112494</name>
</gene>
<accession>M5FYZ1</accession>
<dbReference type="RefSeq" id="XP_040623585.1">
    <property type="nucleotide sequence ID" value="XM_040769431.1"/>
</dbReference>
<sequence length="266" mass="30981">MDSPKPKKRKTDKRESPRKICWLEETPTDIMLHIFSHVEPIDLLNLSSTNKNMRASLRAPEAKHMWVQARANVPDLPDLPPDMTEWVYAALVFQKRCQRCGRKSDLRVETAHIRIRLCVLCTKDCVICGRVASNLLQVGPSLLSLVPGYAPGGKNNVTHARYLRRSVMELYNERLAIQPPAELASFDKERHQYVQRLDKGADEIKQFLDGSRRRHQLSLQRENDAKRHEFVWRLRKLGYDSIDIDKVDIEYYVLVNWGRSLRFCCE</sequence>
<keyword evidence="3" id="KW-1185">Reference proteome</keyword>
<dbReference type="HOGENOM" id="CLU_1045933_0_0_1"/>
<evidence type="ECO:0000313" key="2">
    <source>
        <dbReference type="EMBL" id="EJT96687.1"/>
    </source>
</evidence>
<protein>
    <recommendedName>
        <fullName evidence="1">F-box domain-containing protein</fullName>
    </recommendedName>
</protein>
<reference evidence="2 3" key="1">
    <citation type="journal article" date="2012" name="Science">
        <title>The Paleozoic origin of enzymatic lignin decomposition reconstructed from 31 fungal genomes.</title>
        <authorList>
            <person name="Floudas D."/>
            <person name="Binder M."/>
            <person name="Riley R."/>
            <person name="Barry K."/>
            <person name="Blanchette R.A."/>
            <person name="Henrissat B."/>
            <person name="Martinez A.T."/>
            <person name="Otillar R."/>
            <person name="Spatafora J.W."/>
            <person name="Yadav J.S."/>
            <person name="Aerts A."/>
            <person name="Benoit I."/>
            <person name="Boyd A."/>
            <person name="Carlson A."/>
            <person name="Copeland A."/>
            <person name="Coutinho P.M."/>
            <person name="de Vries R.P."/>
            <person name="Ferreira P."/>
            <person name="Findley K."/>
            <person name="Foster B."/>
            <person name="Gaskell J."/>
            <person name="Glotzer D."/>
            <person name="Gorecki P."/>
            <person name="Heitman J."/>
            <person name="Hesse C."/>
            <person name="Hori C."/>
            <person name="Igarashi K."/>
            <person name="Jurgens J.A."/>
            <person name="Kallen N."/>
            <person name="Kersten P."/>
            <person name="Kohler A."/>
            <person name="Kuees U."/>
            <person name="Kumar T.K.A."/>
            <person name="Kuo A."/>
            <person name="LaButti K."/>
            <person name="Larrondo L.F."/>
            <person name="Lindquist E."/>
            <person name="Ling A."/>
            <person name="Lombard V."/>
            <person name="Lucas S."/>
            <person name="Lundell T."/>
            <person name="Martin R."/>
            <person name="McLaughlin D.J."/>
            <person name="Morgenstern I."/>
            <person name="Morin E."/>
            <person name="Murat C."/>
            <person name="Nagy L.G."/>
            <person name="Nolan M."/>
            <person name="Ohm R.A."/>
            <person name="Patyshakuliyeva A."/>
            <person name="Rokas A."/>
            <person name="Ruiz-Duenas F.J."/>
            <person name="Sabat G."/>
            <person name="Salamov A."/>
            <person name="Samejima M."/>
            <person name="Schmutz J."/>
            <person name="Slot J.C."/>
            <person name="St John F."/>
            <person name="Stenlid J."/>
            <person name="Sun H."/>
            <person name="Sun S."/>
            <person name="Syed K."/>
            <person name="Tsang A."/>
            <person name="Wiebenga A."/>
            <person name="Young D."/>
            <person name="Pisabarro A."/>
            <person name="Eastwood D.C."/>
            <person name="Martin F."/>
            <person name="Cullen D."/>
            <person name="Grigoriev I.V."/>
            <person name="Hibbett D.S."/>
        </authorList>
    </citation>
    <scope>NUCLEOTIDE SEQUENCE [LARGE SCALE GENOMIC DNA]</scope>
    <source>
        <strain evidence="2 3">DJM-731 SS1</strain>
    </source>
</reference>
<dbReference type="OrthoDB" id="2322499at2759"/>
<name>M5FYZ1_DACPD</name>
<evidence type="ECO:0000313" key="3">
    <source>
        <dbReference type="Proteomes" id="UP000030653"/>
    </source>
</evidence>
<dbReference type="CDD" id="cd09917">
    <property type="entry name" value="F-box_SF"/>
    <property type="match status" value="1"/>
</dbReference>
<dbReference type="InterPro" id="IPR001810">
    <property type="entry name" value="F-box_dom"/>
</dbReference>
<dbReference type="PROSITE" id="PS50181">
    <property type="entry name" value="FBOX"/>
    <property type="match status" value="1"/>
</dbReference>
<dbReference type="Pfam" id="PF00646">
    <property type="entry name" value="F-box"/>
    <property type="match status" value="1"/>
</dbReference>
<dbReference type="SUPFAM" id="SSF81383">
    <property type="entry name" value="F-box domain"/>
    <property type="match status" value="1"/>
</dbReference>
<dbReference type="AlphaFoldDB" id="M5FYZ1"/>
<dbReference type="Proteomes" id="UP000030653">
    <property type="component" value="Unassembled WGS sequence"/>
</dbReference>
<dbReference type="SMART" id="SM00256">
    <property type="entry name" value="FBOX"/>
    <property type="match status" value="1"/>
</dbReference>
<dbReference type="OMA" id="WANLAFD"/>
<dbReference type="EMBL" id="JH795881">
    <property type="protein sequence ID" value="EJT96687.1"/>
    <property type="molecule type" value="Genomic_DNA"/>
</dbReference>
<evidence type="ECO:0000259" key="1">
    <source>
        <dbReference type="PROSITE" id="PS50181"/>
    </source>
</evidence>